<feature type="transmembrane region" description="Helical" evidence="1">
    <location>
        <begin position="231"/>
        <end position="250"/>
    </location>
</feature>
<dbReference type="SUPFAM" id="SSF48317">
    <property type="entry name" value="Acid phosphatase/Vanadium-dependent haloperoxidase"/>
    <property type="match status" value="1"/>
</dbReference>
<keyword evidence="4" id="KW-1185">Reference proteome</keyword>
<feature type="transmembrane region" description="Helical" evidence="1">
    <location>
        <begin position="176"/>
        <end position="193"/>
    </location>
</feature>
<proteinExistence type="predicted"/>
<dbReference type="Pfam" id="PF01569">
    <property type="entry name" value="PAP2"/>
    <property type="match status" value="1"/>
</dbReference>
<feature type="transmembrane region" description="Helical" evidence="1">
    <location>
        <begin position="9"/>
        <end position="27"/>
    </location>
</feature>
<protein>
    <submittedName>
        <fullName evidence="3">Membrane-associated enzyme, PAP2 (Acid phosphatase) superfamily</fullName>
    </submittedName>
</protein>
<feature type="transmembrane region" description="Helical" evidence="1">
    <location>
        <begin position="70"/>
        <end position="88"/>
    </location>
</feature>
<keyword evidence="1" id="KW-1133">Transmembrane helix</keyword>
<sequence length="281" mass="32576">MQNSRNRFYFNHVGIPLFLALVLFVSFDLTGLDVRFSDWIYNTSTHAFPLQHSKLFETITHKWARIIPNWTGEAAIIGALLSFLWPRFRAEKHARMMAWLEKVRIAPALRFLTRHRRDLLFVVLSFSITTGAIHYFKSHTSIYCPVETTLYGGTEQQKEWYENFNLLHDAGKGRCWPGGHASGGFTMMALFFVARRYRWRHARKVLAFSLILGTVYGTTRVFQGWHFMSHTPWAGIIVWFSMFFTAMVFYGRARLDPSVALQPERTLNATPTTTVVSPAQR</sequence>
<feature type="transmembrane region" description="Helical" evidence="1">
    <location>
        <begin position="119"/>
        <end position="136"/>
    </location>
</feature>
<evidence type="ECO:0000256" key="1">
    <source>
        <dbReference type="SAM" id="Phobius"/>
    </source>
</evidence>
<name>A0A1G7UYM7_9PSED</name>
<gene>
    <name evidence="3" type="ORF">SAMN05216605_102325</name>
</gene>
<evidence type="ECO:0000313" key="3">
    <source>
        <dbReference type="EMBL" id="SDG52652.1"/>
    </source>
</evidence>
<keyword evidence="1" id="KW-0472">Membrane</keyword>
<dbReference type="Proteomes" id="UP000182894">
    <property type="component" value="Unassembled WGS sequence"/>
</dbReference>
<feature type="domain" description="Phosphatidic acid phosphatase type 2/haloperoxidase" evidence="2">
    <location>
        <begin position="120"/>
        <end position="249"/>
    </location>
</feature>
<organism evidence="3 4">
    <name type="scientific">Pseudomonas abietaniphila</name>
    <dbReference type="NCBI Taxonomy" id="89065"/>
    <lineage>
        <taxon>Bacteria</taxon>
        <taxon>Pseudomonadati</taxon>
        <taxon>Pseudomonadota</taxon>
        <taxon>Gammaproteobacteria</taxon>
        <taxon>Pseudomonadales</taxon>
        <taxon>Pseudomonadaceae</taxon>
        <taxon>Pseudomonas</taxon>
    </lineage>
</organism>
<dbReference type="InterPro" id="IPR000326">
    <property type="entry name" value="PAP2/HPO"/>
</dbReference>
<dbReference type="RefSeq" id="WP_074750670.1">
    <property type="nucleotide sequence ID" value="NZ_FNCO01000002.1"/>
</dbReference>
<dbReference type="InterPro" id="IPR036938">
    <property type="entry name" value="PAP2/HPO_sf"/>
</dbReference>
<dbReference type="EMBL" id="FNCO01000002">
    <property type="protein sequence ID" value="SDG52652.1"/>
    <property type="molecule type" value="Genomic_DNA"/>
</dbReference>
<evidence type="ECO:0000259" key="2">
    <source>
        <dbReference type="Pfam" id="PF01569"/>
    </source>
</evidence>
<dbReference type="STRING" id="89065.SAMN05216605_102325"/>
<reference evidence="4" key="1">
    <citation type="submission" date="2016-10" db="EMBL/GenBank/DDBJ databases">
        <authorList>
            <person name="Varghese N."/>
            <person name="Submissions S."/>
        </authorList>
    </citation>
    <scope>NUCLEOTIDE SEQUENCE [LARGE SCALE GENOMIC DNA]</scope>
    <source>
        <strain evidence="4">ATCC 700689</strain>
    </source>
</reference>
<accession>A0A1G7UYM7</accession>
<keyword evidence="1" id="KW-0812">Transmembrane</keyword>
<evidence type="ECO:0000313" key="4">
    <source>
        <dbReference type="Proteomes" id="UP000182894"/>
    </source>
</evidence>
<dbReference type="AlphaFoldDB" id="A0A1G7UYM7"/>
<dbReference type="CDD" id="cd03396">
    <property type="entry name" value="PAP2_like_6"/>
    <property type="match status" value="1"/>
</dbReference>
<dbReference type="OrthoDB" id="7348799at2"/>
<feature type="transmembrane region" description="Helical" evidence="1">
    <location>
        <begin position="205"/>
        <end position="225"/>
    </location>
</feature>